<dbReference type="EMBL" id="RKLV01000006">
    <property type="protein sequence ID" value="MCX2819136.1"/>
    <property type="molecule type" value="Genomic_DNA"/>
</dbReference>
<reference evidence="5" key="1">
    <citation type="submission" date="2022-09" db="EMBL/GenBank/DDBJ databases">
        <title>Haloadaptaus new haloarchaeum isolated from saline soil.</title>
        <authorList>
            <person name="Duran-Viseras A."/>
            <person name="Sanchez-Porro C."/>
            <person name="Ventosa A."/>
        </authorList>
    </citation>
    <scope>NUCLEOTIDE SEQUENCE</scope>
    <source>
        <strain evidence="5">F3-133</strain>
    </source>
</reference>
<dbReference type="Gene3D" id="1.20.1070.10">
    <property type="entry name" value="Rhodopsin 7-helix transmembrane proteins"/>
    <property type="match status" value="1"/>
</dbReference>
<name>A0A9Q4C6F4_9EURY</name>
<dbReference type="CDD" id="cd13913">
    <property type="entry name" value="ba3_CcO_II_C"/>
    <property type="match status" value="1"/>
</dbReference>
<organism evidence="5 6">
    <name type="scientific">Halorutilus salinus</name>
    <dbReference type="NCBI Taxonomy" id="2487751"/>
    <lineage>
        <taxon>Archaea</taxon>
        <taxon>Methanobacteriati</taxon>
        <taxon>Methanobacteriota</taxon>
        <taxon>Stenosarchaea group</taxon>
        <taxon>Halobacteria</taxon>
        <taxon>Halorutilales</taxon>
        <taxon>Halorutilaceae</taxon>
        <taxon>Halorutilus</taxon>
    </lineage>
</organism>
<dbReference type="GO" id="GO:0004129">
    <property type="term" value="F:cytochrome-c oxidase activity"/>
    <property type="evidence" value="ECO:0007669"/>
    <property type="project" value="InterPro"/>
</dbReference>
<protein>
    <submittedName>
        <fullName evidence="5">Cytochrome c oxidase subunit II</fullName>
    </submittedName>
</protein>
<dbReference type="InterPro" id="IPR001505">
    <property type="entry name" value="Copper_CuA"/>
</dbReference>
<evidence type="ECO:0000259" key="4">
    <source>
        <dbReference type="PROSITE" id="PS50857"/>
    </source>
</evidence>
<evidence type="ECO:0000256" key="2">
    <source>
        <dbReference type="ARBA" id="ARBA00022723"/>
    </source>
</evidence>
<gene>
    <name evidence="5" type="ORF">EGH25_07195</name>
</gene>
<evidence type="ECO:0000256" key="1">
    <source>
        <dbReference type="ARBA" id="ARBA00004196"/>
    </source>
</evidence>
<dbReference type="GO" id="GO:0005507">
    <property type="term" value="F:copper ion binding"/>
    <property type="evidence" value="ECO:0007669"/>
    <property type="project" value="InterPro"/>
</dbReference>
<dbReference type="InterPro" id="IPR008972">
    <property type="entry name" value="Cupredoxin"/>
</dbReference>
<dbReference type="InterPro" id="IPR002429">
    <property type="entry name" value="CcO_II-like_C"/>
</dbReference>
<evidence type="ECO:0000313" key="5">
    <source>
        <dbReference type="EMBL" id="MCX2819136.1"/>
    </source>
</evidence>
<accession>A0A9Q4C6F4</accession>
<dbReference type="InterPro" id="IPR051403">
    <property type="entry name" value="NosZ/Cyto_c_oxidase_sub2"/>
</dbReference>
<dbReference type="PANTHER" id="PTHR42838">
    <property type="entry name" value="CYTOCHROME C OXIDASE SUBUNIT II"/>
    <property type="match status" value="1"/>
</dbReference>
<evidence type="ECO:0000313" key="6">
    <source>
        <dbReference type="Proteomes" id="UP001149411"/>
    </source>
</evidence>
<keyword evidence="6" id="KW-1185">Reference proteome</keyword>
<dbReference type="PROSITE" id="PS00078">
    <property type="entry name" value="COX2"/>
    <property type="match status" value="1"/>
</dbReference>
<dbReference type="PROSITE" id="PS50857">
    <property type="entry name" value="COX2_CUA"/>
    <property type="match status" value="1"/>
</dbReference>
<dbReference type="AlphaFoldDB" id="A0A9Q4C6F4"/>
<dbReference type="Proteomes" id="UP001149411">
    <property type="component" value="Unassembled WGS sequence"/>
</dbReference>
<dbReference type="InterPro" id="IPR034214">
    <property type="entry name" value="Ba3_CcO_II_C"/>
</dbReference>
<dbReference type="PANTHER" id="PTHR42838:SF2">
    <property type="entry name" value="NITROUS-OXIDE REDUCTASE"/>
    <property type="match status" value="1"/>
</dbReference>
<comment type="subcellular location">
    <subcellularLocation>
        <location evidence="1">Cell envelope</location>
    </subcellularLocation>
</comment>
<feature type="domain" description="Cytochrome oxidase subunit II copper A binding" evidence="4">
    <location>
        <begin position="65"/>
        <end position="172"/>
    </location>
</feature>
<keyword evidence="2" id="KW-0479">Metal-binding</keyword>
<proteinExistence type="predicted"/>
<dbReference type="SUPFAM" id="SSF49503">
    <property type="entry name" value="Cupredoxins"/>
    <property type="match status" value="1"/>
</dbReference>
<sequence length="174" mass="18844">MDIHRFEKGWLVASLVLIVFFIATVAYVSAVTGIDMVDDSGGDIDVDNVNQHDNFSDPGVEHVGENEYDAYVIAQQFIFRPGSEPFGAIRIPANSTVNFHVTSQDVVHGFQIVGTNVNTMVVPGQISEITVEFNEADEYGILCNEYCGSGHADMGGSIEVVPRNEWNGTDGGDA</sequence>
<dbReference type="Gene3D" id="2.60.40.420">
    <property type="entry name" value="Cupredoxins - blue copper proteins"/>
    <property type="match status" value="1"/>
</dbReference>
<keyword evidence="3" id="KW-0186">Copper</keyword>
<dbReference type="Pfam" id="PF00116">
    <property type="entry name" value="COX2"/>
    <property type="match status" value="1"/>
</dbReference>
<dbReference type="RefSeq" id="WP_266087153.1">
    <property type="nucleotide sequence ID" value="NZ_RKLV01000006.1"/>
</dbReference>
<evidence type="ECO:0000256" key="3">
    <source>
        <dbReference type="ARBA" id="ARBA00023008"/>
    </source>
</evidence>
<comment type="caution">
    <text evidence="5">The sequence shown here is derived from an EMBL/GenBank/DDBJ whole genome shotgun (WGS) entry which is preliminary data.</text>
</comment>
<dbReference type="GO" id="GO:0016020">
    <property type="term" value="C:membrane"/>
    <property type="evidence" value="ECO:0007669"/>
    <property type="project" value="InterPro"/>
</dbReference>